<comment type="similarity">
    <text evidence="1">In the C-terminal section; belongs to the class-I pyridoxal-phosphate-dependent aminotransferase family.</text>
</comment>
<dbReference type="InterPro" id="IPR015424">
    <property type="entry name" value="PyrdxlP-dep_Trfase"/>
</dbReference>
<evidence type="ECO:0000256" key="2">
    <source>
        <dbReference type="ARBA" id="ARBA00022898"/>
    </source>
</evidence>
<evidence type="ECO:0000256" key="5">
    <source>
        <dbReference type="ARBA" id="ARBA00023163"/>
    </source>
</evidence>
<dbReference type="SUPFAM" id="SSF46785">
    <property type="entry name" value="Winged helix' DNA-binding domain"/>
    <property type="match status" value="1"/>
</dbReference>
<dbReference type="CDD" id="cd00609">
    <property type="entry name" value="AAT_like"/>
    <property type="match status" value="1"/>
</dbReference>
<accession>A0ABX0ZUR4</accession>
<evidence type="ECO:0000256" key="1">
    <source>
        <dbReference type="ARBA" id="ARBA00005384"/>
    </source>
</evidence>
<evidence type="ECO:0000313" key="7">
    <source>
        <dbReference type="EMBL" id="NJP46014.1"/>
    </source>
</evidence>
<dbReference type="RefSeq" id="WP_167984866.1">
    <property type="nucleotide sequence ID" value="NZ_JAATEJ010000018.1"/>
</dbReference>
<name>A0ABX0ZUR4_9ACTN</name>
<dbReference type="InterPro" id="IPR000524">
    <property type="entry name" value="Tscrpt_reg_HTH_GntR"/>
</dbReference>
<evidence type="ECO:0000256" key="3">
    <source>
        <dbReference type="ARBA" id="ARBA00023015"/>
    </source>
</evidence>
<dbReference type="InterPro" id="IPR015421">
    <property type="entry name" value="PyrdxlP-dep_Trfase_major"/>
</dbReference>
<keyword evidence="2" id="KW-0663">Pyridoxal phosphate</keyword>
<reference evidence="7 8" key="1">
    <citation type="submission" date="2020-03" db="EMBL/GenBank/DDBJ databases">
        <title>WGS of actinomycetes isolated from Thailand.</title>
        <authorList>
            <person name="Thawai C."/>
        </authorList>
    </citation>
    <scope>NUCLEOTIDE SEQUENCE [LARGE SCALE GENOMIC DNA]</scope>
    <source>
        <strain evidence="7 8">PRB2-1</strain>
    </source>
</reference>
<dbReference type="PROSITE" id="PS50949">
    <property type="entry name" value="HTH_GNTR"/>
    <property type="match status" value="1"/>
</dbReference>
<evidence type="ECO:0000313" key="8">
    <source>
        <dbReference type="Proteomes" id="UP000734511"/>
    </source>
</evidence>
<dbReference type="Pfam" id="PF00155">
    <property type="entry name" value="Aminotran_1_2"/>
    <property type="match status" value="1"/>
</dbReference>
<dbReference type="InterPro" id="IPR051446">
    <property type="entry name" value="HTH_trans_reg/aminotransferase"/>
</dbReference>
<gene>
    <name evidence="7" type="ORF">HCN08_21775</name>
</gene>
<dbReference type="InterPro" id="IPR036390">
    <property type="entry name" value="WH_DNA-bd_sf"/>
</dbReference>
<dbReference type="Gene3D" id="1.10.10.10">
    <property type="entry name" value="Winged helix-like DNA-binding domain superfamily/Winged helix DNA-binding domain"/>
    <property type="match status" value="1"/>
</dbReference>
<dbReference type="PRINTS" id="PR00035">
    <property type="entry name" value="HTHGNTR"/>
</dbReference>
<proteinExistence type="inferred from homology"/>
<dbReference type="Proteomes" id="UP000734511">
    <property type="component" value="Unassembled WGS sequence"/>
</dbReference>
<dbReference type="EMBL" id="JAATEJ010000018">
    <property type="protein sequence ID" value="NJP46014.1"/>
    <property type="molecule type" value="Genomic_DNA"/>
</dbReference>
<keyword evidence="3" id="KW-0805">Transcription regulation</keyword>
<evidence type="ECO:0000259" key="6">
    <source>
        <dbReference type="PROSITE" id="PS50949"/>
    </source>
</evidence>
<keyword evidence="5" id="KW-0804">Transcription</keyword>
<sequence>MPVEWSGSSPELLLAVDRSDGRPLRVQLEQALRDAIRTGRLHIGERLPSSRELSRTLGLSRGLVQECYAQLQAEGYLVTRPGSATRVAAGATAAPAAPAGAPAAPPLLADFRWGVPDLRSFPFQDWLRAMREAARTMPTAALDYGDRRGNPVLRETMAGYLRRVRAAAADPEHLVVCNGYAQGLSLALRVLAAGGVRTVAYENPGSPATVTAAAARAGMSLVPVPVDDDGIDVRALAATGARAVVVTPAHQWPTGVVLAPERRLELTRWARERDGFVIEDDYDAEFRYDREPVGALQGLAPDRVVSIGTVSKSLAPALRLGWMLCPPALTAAVAEHKHLDDRGTPVLDQLALAGLVASGRFDRHLRRMRALYAARRAVLLAALAEHAPAVAVTGLAAGFHAVAHLPAGVTEHGVITAARARAVGLHGMSACHTAPTPAPARLVLGFGAVGERAIAEGIRAVGDLLRGD</sequence>
<dbReference type="PANTHER" id="PTHR46577">
    <property type="entry name" value="HTH-TYPE TRANSCRIPTIONAL REGULATORY PROTEIN GABR"/>
    <property type="match status" value="1"/>
</dbReference>
<dbReference type="Pfam" id="PF00392">
    <property type="entry name" value="GntR"/>
    <property type="match status" value="1"/>
</dbReference>
<keyword evidence="4" id="KW-0238">DNA-binding</keyword>
<organism evidence="7 8">
    <name type="scientific">Actinacidiphila epipremni</name>
    <dbReference type="NCBI Taxonomy" id="2053013"/>
    <lineage>
        <taxon>Bacteria</taxon>
        <taxon>Bacillati</taxon>
        <taxon>Actinomycetota</taxon>
        <taxon>Actinomycetes</taxon>
        <taxon>Kitasatosporales</taxon>
        <taxon>Streptomycetaceae</taxon>
        <taxon>Actinacidiphila</taxon>
    </lineage>
</organism>
<dbReference type="Gene3D" id="3.40.640.10">
    <property type="entry name" value="Type I PLP-dependent aspartate aminotransferase-like (Major domain)"/>
    <property type="match status" value="1"/>
</dbReference>
<protein>
    <submittedName>
        <fullName evidence="7">PLP-dependent aminotransferase family protein</fullName>
    </submittedName>
</protein>
<dbReference type="GO" id="GO:0008483">
    <property type="term" value="F:transaminase activity"/>
    <property type="evidence" value="ECO:0007669"/>
    <property type="project" value="UniProtKB-KW"/>
</dbReference>
<keyword evidence="7" id="KW-0808">Transferase</keyword>
<dbReference type="PANTHER" id="PTHR46577:SF1">
    <property type="entry name" value="HTH-TYPE TRANSCRIPTIONAL REGULATORY PROTEIN GABR"/>
    <property type="match status" value="1"/>
</dbReference>
<evidence type="ECO:0000256" key="4">
    <source>
        <dbReference type="ARBA" id="ARBA00023125"/>
    </source>
</evidence>
<keyword evidence="7" id="KW-0032">Aminotransferase</keyword>
<dbReference type="SMART" id="SM00345">
    <property type="entry name" value="HTH_GNTR"/>
    <property type="match status" value="1"/>
</dbReference>
<comment type="caution">
    <text evidence="7">The sequence shown here is derived from an EMBL/GenBank/DDBJ whole genome shotgun (WGS) entry which is preliminary data.</text>
</comment>
<dbReference type="SUPFAM" id="SSF53383">
    <property type="entry name" value="PLP-dependent transferases"/>
    <property type="match status" value="1"/>
</dbReference>
<dbReference type="InterPro" id="IPR036388">
    <property type="entry name" value="WH-like_DNA-bd_sf"/>
</dbReference>
<keyword evidence="8" id="KW-1185">Reference proteome</keyword>
<dbReference type="CDD" id="cd07377">
    <property type="entry name" value="WHTH_GntR"/>
    <property type="match status" value="1"/>
</dbReference>
<feature type="domain" description="HTH gntR-type" evidence="6">
    <location>
        <begin position="22"/>
        <end position="90"/>
    </location>
</feature>
<dbReference type="InterPro" id="IPR004839">
    <property type="entry name" value="Aminotransferase_I/II_large"/>
</dbReference>